<dbReference type="HAMAP" id="MF_00745">
    <property type="entry name" value="SprT_like"/>
    <property type="match status" value="1"/>
</dbReference>
<dbReference type="GO" id="GO:0006950">
    <property type="term" value="P:response to stress"/>
    <property type="evidence" value="ECO:0007669"/>
    <property type="project" value="UniProtKB-ARBA"/>
</dbReference>
<dbReference type="RefSeq" id="WP_213126429.1">
    <property type="nucleotide sequence ID" value="NZ_JAGYPG010000003.1"/>
</dbReference>
<evidence type="ECO:0000313" key="7">
    <source>
        <dbReference type="Proteomes" id="UP000681414"/>
    </source>
</evidence>
<evidence type="ECO:0000313" key="6">
    <source>
        <dbReference type="EMBL" id="MBS4197259.1"/>
    </source>
</evidence>
<feature type="binding site" evidence="4">
    <location>
        <position position="71"/>
    </location>
    <ligand>
        <name>Zn(2+)</name>
        <dbReference type="ChEBI" id="CHEBI:29105"/>
    </ligand>
</feature>
<dbReference type="InterPro" id="IPR006640">
    <property type="entry name" value="SprT-like_domain"/>
</dbReference>
<organism evidence="6 7">
    <name type="scientific">Lederbergia citri</name>
    <dbReference type="NCBI Taxonomy" id="2833580"/>
    <lineage>
        <taxon>Bacteria</taxon>
        <taxon>Bacillati</taxon>
        <taxon>Bacillota</taxon>
        <taxon>Bacilli</taxon>
        <taxon>Bacillales</taxon>
        <taxon>Bacillaceae</taxon>
        <taxon>Lederbergia</taxon>
    </lineage>
</organism>
<evidence type="ECO:0000259" key="5">
    <source>
        <dbReference type="SMART" id="SM00731"/>
    </source>
</evidence>
<dbReference type="SMART" id="SM00731">
    <property type="entry name" value="SprT"/>
    <property type="match status" value="1"/>
</dbReference>
<comment type="subcellular location">
    <subcellularLocation>
        <location evidence="4">Cytoplasm</location>
    </subcellularLocation>
</comment>
<keyword evidence="7" id="KW-1185">Reference proteome</keyword>
<dbReference type="Pfam" id="PF10263">
    <property type="entry name" value="SprT-like"/>
    <property type="match status" value="1"/>
</dbReference>
<keyword evidence="2 4" id="KW-0479">Metal-binding</keyword>
<dbReference type="NCBIfam" id="NF003339">
    <property type="entry name" value="PRK04351.1"/>
    <property type="match status" value="1"/>
</dbReference>
<feature type="binding site" evidence="4">
    <location>
        <position position="67"/>
    </location>
    <ligand>
        <name>Zn(2+)</name>
        <dbReference type="ChEBI" id="CHEBI:29105"/>
    </ligand>
</feature>
<dbReference type="GO" id="GO:0008270">
    <property type="term" value="F:zinc ion binding"/>
    <property type="evidence" value="ECO:0007669"/>
    <property type="project" value="UniProtKB-UniRule"/>
</dbReference>
<evidence type="ECO:0000256" key="4">
    <source>
        <dbReference type="HAMAP-Rule" id="MF_00745"/>
    </source>
</evidence>
<comment type="caution">
    <text evidence="6">The sequence shown here is derived from an EMBL/GenBank/DDBJ whole genome shotgun (WGS) entry which is preliminary data.</text>
</comment>
<dbReference type="EMBL" id="JAGYPG010000003">
    <property type="protein sequence ID" value="MBS4197259.1"/>
    <property type="molecule type" value="Genomic_DNA"/>
</dbReference>
<accession>A0A942TJ46</accession>
<evidence type="ECO:0000256" key="3">
    <source>
        <dbReference type="ARBA" id="ARBA00022833"/>
    </source>
</evidence>
<dbReference type="Proteomes" id="UP000681414">
    <property type="component" value="Unassembled WGS sequence"/>
</dbReference>
<dbReference type="GO" id="GO:0005737">
    <property type="term" value="C:cytoplasm"/>
    <property type="evidence" value="ECO:0007669"/>
    <property type="project" value="UniProtKB-SubCell"/>
</dbReference>
<proteinExistence type="inferred from homology"/>
<gene>
    <name evidence="6" type="ORF">KHA97_19575</name>
</gene>
<protein>
    <recommendedName>
        <fullName evidence="4">Protein SprT-like</fullName>
    </recommendedName>
</protein>
<reference evidence="6 7" key="1">
    <citation type="submission" date="2021-05" db="EMBL/GenBank/DDBJ databases">
        <title>Novel Bacillus species.</title>
        <authorList>
            <person name="Liu G."/>
        </authorList>
    </citation>
    <scope>NUCLEOTIDE SEQUENCE [LARGE SCALE GENOMIC DNA]</scope>
    <source>
        <strain evidence="7">FJAT-49780</strain>
    </source>
</reference>
<feature type="domain" description="SprT-like" evidence="5">
    <location>
        <begin position="4"/>
        <end position="151"/>
    </location>
</feature>
<feature type="active site" evidence="4">
    <location>
        <position position="68"/>
    </location>
</feature>
<sequence>MTNEELQLLTEELSTKFFHKSFNHIAFFNPRLRTTGGRYMLTSHNIEVNRYYFEEHGLDELVGIIKHELCHYHLHIEGKGYKHGDKDFRLLMKKVGAPRHCTPLKESKSKKPQLKIYYYKCTKCALGYQRRRRVNTKRYVCGKCRGTLEEVINKNESFSS</sequence>
<dbReference type="InterPro" id="IPR023524">
    <property type="entry name" value="Uncharacterised_SprT-like"/>
</dbReference>
<keyword evidence="1 4" id="KW-0963">Cytoplasm</keyword>
<name>A0A942TJ46_9BACI</name>
<dbReference type="AlphaFoldDB" id="A0A942TJ46"/>
<evidence type="ECO:0000256" key="2">
    <source>
        <dbReference type="ARBA" id="ARBA00022723"/>
    </source>
</evidence>
<comment type="cofactor">
    <cofactor evidence="4">
        <name>Zn(2+)</name>
        <dbReference type="ChEBI" id="CHEBI:29105"/>
    </cofactor>
    <text evidence="4">Binds 1 zinc ion.</text>
</comment>
<dbReference type="InterPro" id="IPR035240">
    <property type="entry name" value="SprT_Zn_ribbon"/>
</dbReference>
<comment type="similarity">
    <text evidence="4">Belongs to the SprT family.</text>
</comment>
<evidence type="ECO:0000256" key="1">
    <source>
        <dbReference type="ARBA" id="ARBA00022490"/>
    </source>
</evidence>
<dbReference type="Pfam" id="PF17283">
    <property type="entry name" value="Zn_ribbon_SprT"/>
    <property type="match status" value="1"/>
</dbReference>
<keyword evidence="3 4" id="KW-0862">Zinc</keyword>